<dbReference type="Pfam" id="PF13472">
    <property type="entry name" value="Lipase_GDSL_2"/>
    <property type="match status" value="1"/>
</dbReference>
<reference evidence="2 3" key="1">
    <citation type="submission" date="2016-11" db="EMBL/GenBank/DDBJ databases">
        <authorList>
            <person name="Jaros S."/>
            <person name="Januszkiewicz K."/>
            <person name="Wedrychowicz H."/>
        </authorList>
    </citation>
    <scope>NUCLEOTIDE SEQUENCE [LARGE SCALE GENOMIC DNA]</scope>
    <source>
        <strain evidence="2 3">DSM 18119</strain>
    </source>
</reference>
<gene>
    <name evidence="2" type="ORF">SAMN02745131_04070</name>
</gene>
<dbReference type="Gene3D" id="3.40.50.1110">
    <property type="entry name" value="SGNH hydrolase"/>
    <property type="match status" value="1"/>
</dbReference>
<organism evidence="2 3">
    <name type="scientific">Flavisolibacter ginsengisoli DSM 18119</name>
    <dbReference type="NCBI Taxonomy" id="1121884"/>
    <lineage>
        <taxon>Bacteria</taxon>
        <taxon>Pseudomonadati</taxon>
        <taxon>Bacteroidota</taxon>
        <taxon>Chitinophagia</taxon>
        <taxon>Chitinophagales</taxon>
        <taxon>Chitinophagaceae</taxon>
        <taxon>Flavisolibacter</taxon>
    </lineage>
</organism>
<dbReference type="STRING" id="1121884.SAMN02745131_04070"/>
<dbReference type="InterPro" id="IPR013830">
    <property type="entry name" value="SGNH_hydro"/>
</dbReference>
<dbReference type="PANTHER" id="PTHR30383:SF5">
    <property type="entry name" value="SGNH HYDROLASE-TYPE ESTERASE DOMAIN-CONTAINING PROTEIN"/>
    <property type="match status" value="1"/>
</dbReference>
<evidence type="ECO:0000313" key="2">
    <source>
        <dbReference type="EMBL" id="SHF99549.1"/>
    </source>
</evidence>
<protein>
    <submittedName>
        <fullName evidence="2">Lysophospholipase L1</fullName>
    </submittedName>
</protein>
<dbReference type="GO" id="GO:0004622">
    <property type="term" value="F:phosphatidylcholine lysophospholipase activity"/>
    <property type="evidence" value="ECO:0007669"/>
    <property type="project" value="TreeGrafter"/>
</dbReference>
<keyword evidence="3" id="KW-1185">Reference proteome</keyword>
<dbReference type="EMBL" id="FQUU01000027">
    <property type="protein sequence ID" value="SHF99549.1"/>
    <property type="molecule type" value="Genomic_DNA"/>
</dbReference>
<evidence type="ECO:0000313" key="3">
    <source>
        <dbReference type="Proteomes" id="UP000184048"/>
    </source>
</evidence>
<feature type="domain" description="SGNH hydrolase-type esterase" evidence="1">
    <location>
        <begin position="19"/>
        <end position="179"/>
    </location>
</feature>
<dbReference type="InterPro" id="IPR051532">
    <property type="entry name" value="Ester_Hydrolysis_Enzymes"/>
</dbReference>
<dbReference type="AlphaFoldDB" id="A0A1M5G760"/>
<dbReference type="RefSeq" id="WP_175546123.1">
    <property type="nucleotide sequence ID" value="NZ_FQUU01000027.1"/>
</dbReference>
<sequence>MLSLFCTSMARGGQFSDSVKVYNAGINGNNTVNLLARIDRDVLRRNPELVVLMVGTNDMLHTDKSLGMEQYEKNYQELISCLKKKADLVLMTIPPVYAPYLVQRKPQFKGDLKAPQARVDSANMVIRRLAAKNNCKLVDLNTILTACGGANTDKESLFQNEANMGIADGVHPTANGYKVIAAAVYETIKDCKPGVKSVVCFGDSITKGYRMQGEGKTEGDSYPAVLQRMLNQHL</sequence>
<dbReference type="SUPFAM" id="SSF52266">
    <property type="entry name" value="SGNH hydrolase"/>
    <property type="match status" value="1"/>
</dbReference>
<evidence type="ECO:0000259" key="1">
    <source>
        <dbReference type="Pfam" id="PF13472"/>
    </source>
</evidence>
<proteinExistence type="predicted"/>
<dbReference type="InterPro" id="IPR036514">
    <property type="entry name" value="SGNH_hydro_sf"/>
</dbReference>
<accession>A0A1M5G760</accession>
<dbReference type="PANTHER" id="PTHR30383">
    <property type="entry name" value="THIOESTERASE 1/PROTEASE 1/LYSOPHOSPHOLIPASE L1"/>
    <property type="match status" value="1"/>
</dbReference>
<name>A0A1M5G760_9BACT</name>
<dbReference type="Proteomes" id="UP000184048">
    <property type="component" value="Unassembled WGS sequence"/>
</dbReference>